<dbReference type="CDD" id="cd15482">
    <property type="entry name" value="Sialidase_non-viral"/>
    <property type="match status" value="2"/>
</dbReference>
<protein>
    <submittedName>
        <fullName evidence="3">Photosystem II stability/assembly factor-like uncharacterized protein</fullName>
    </submittedName>
</protein>
<dbReference type="PANTHER" id="PTHR43739">
    <property type="entry name" value="XYLOGLUCANASE (EUROFUNG)"/>
    <property type="match status" value="1"/>
</dbReference>
<accession>A0A2T0MHN2</accession>
<dbReference type="InterPro" id="IPR036278">
    <property type="entry name" value="Sialidase_sf"/>
</dbReference>
<dbReference type="SUPFAM" id="SSF50939">
    <property type="entry name" value="Sialidases"/>
    <property type="match status" value="1"/>
</dbReference>
<dbReference type="InterPro" id="IPR052025">
    <property type="entry name" value="Xyloglucanase_GH74"/>
</dbReference>
<evidence type="ECO:0000256" key="1">
    <source>
        <dbReference type="ARBA" id="ARBA00022737"/>
    </source>
</evidence>
<reference evidence="3 4" key="1">
    <citation type="submission" date="2018-03" db="EMBL/GenBank/DDBJ databases">
        <title>Genomic Encyclopedia of Archaeal and Bacterial Type Strains, Phase II (KMG-II): from individual species to whole genera.</title>
        <authorList>
            <person name="Goeker M."/>
        </authorList>
    </citation>
    <scope>NUCLEOTIDE SEQUENCE [LARGE SCALE GENOMIC DNA]</scope>
    <source>
        <strain evidence="3 4">DSM 25027</strain>
    </source>
</reference>
<sequence>MNPTQPHGFSLHLVRLIQHETKMKTRFIQASMVLLALLLLPFTTDAQRRRKSTSPSPEYPSELYSSLEYRLVGPFRGGRSAAVTGVPGEPNLFYFGATGGGVWKTLDGGRSWKNISDGYFGGSIGAVEVAKSDPNVIYVGGGEKTLRGNVSSGYGVWKTEDAGKTWQKAGLEKSRHVPRIRVHPTDYNTVYAAVLGNIYKPTRERGVYKSTDGGKSWRQVLFVNDQSGAVDLTFDPNNPRILYASTWRAQRTPYSLSSGGDGSALWKSTDSGETWTEISKNEGFPKDTLGIMGVSVSPVNSERVFAIVENKEKGGLYRSDDGGKKWTQVNSERKLRQRAWYYTRVYADTEDEDVVYVMNVRYHKSTDGGKTFNTFNAPHGDHHDLWIAPENSKRMIIGDDGGAQVSYDGGETWSTYYNQPTAQFYRVTTDNAFPYRIYVAQQDNSTVRINHRSNGGSIGEDDWEPTAGGESAHIAVDPTNNDIVYGGSYGGFLTRVNHKNKTVRGINVWPDNPMGYGAEGMKYRFQWNFPIIFSKHDPKKLYTFSNHVHMSTNEGQSWDLLSGDLTRNDPSKLVSSGGPITQDNTGVEYYCTIFAANESPLKEGLMWVGSDDGLIHITQDGGQNWEDITPTGMPEWMMINSIEPSNFDEGTCYVAGTRYKLGDFQPYLYKTTDYGKTWTKITNGIESEHFTRVVREDPKQKGLLYAGTETGMYISFNDGQSWEKFQLNLPIVPITDLTIKENNLVVATQGRSVWIIDDLTVLHQLEASSKSASTKLFAPKDSYRTKGRAAKKPSLTEGQNHPNGVVSHFYLKNYSEKDTIQLTYLSKSGDTLSNFSTHAKDKKKKLEAKKGGNTHVWDTRGKGAELLKGMILWAASLNGAKAVPGDYQVSLNVNGVTESQSFKILPDPRAEVSVSDMQKQYDFITDINTTIDKAHQSIKKIRKINEKLDAFTKQYKDNDTTKELVEKAKKMKEGFSEVEKALYQTKNRSNQDPLNFPIKLTNKLGHLNRLVSIDDFPPTAQDIAVKNEMTTKINTQLTAFDKLVDEEMKAFNAEFNQLGLEYLSIEE</sequence>
<feature type="domain" description="Sortilin N-terminal" evidence="2">
    <location>
        <begin position="156"/>
        <end position="281"/>
    </location>
</feature>
<dbReference type="SUPFAM" id="SSF110296">
    <property type="entry name" value="Oligoxyloglucan reducing end-specific cellobiohydrolase"/>
    <property type="match status" value="1"/>
</dbReference>
<dbReference type="Gene3D" id="2.130.10.10">
    <property type="entry name" value="YVTN repeat-like/Quinoprotein amine dehydrogenase"/>
    <property type="match status" value="4"/>
</dbReference>
<comment type="caution">
    <text evidence="3">The sequence shown here is derived from an EMBL/GenBank/DDBJ whole genome shotgun (WGS) entry which is preliminary data.</text>
</comment>
<keyword evidence="4" id="KW-1185">Reference proteome</keyword>
<feature type="domain" description="Sortilin N-terminal" evidence="2">
    <location>
        <begin position="316"/>
        <end position="446"/>
    </location>
</feature>
<organism evidence="3 4">
    <name type="scientific">Flagellimonas meridianipacifica</name>
    <dbReference type="NCBI Taxonomy" id="1080225"/>
    <lineage>
        <taxon>Bacteria</taxon>
        <taxon>Pseudomonadati</taxon>
        <taxon>Bacteroidota</taxon>
        <taxon>Flavobacteriia</taxon>
        <taxon>Flavobacteriales</taxon>
        <taxon>Flavobacteriaceae</taxon>
        <taxon>Flagellimonas</taxon>
    </lineage>
</organism>
<evidence type="ECO:0000313" key="3">
    <source>
        <dbReference type="EMBL" id="PRX57083.1"/>
    </source>
</evidence>
<dbReference type="InterPro" id="IPR031778">
    <property type="entry name" value="Sortilin_N"/>
</dbReference>
<name>A0A2T0MHN2_9FLAO</name>
<dbReference type="Proteomes" id="UP000237640">
    <property type="component" value="Unassembled WGS sequence"/>
</dbReference>
<dbReference type="InterPro" id="IPR015943">
    <property type="entry name" value="WD40/YVTN_repeat-like_dom_sf"/>
</dbReference>
<dbReference type="GO" id="GO:0010411">
    <property type="term" value="P:xyloglucan metabolic process"/>
    <property type="evidence" value="ECO:0007669"/>
    <property type="project" value="TreeGrafter"/>
</dbReference>
<keyword evidence="1" id="KW-0677">Repeat</keyword>
<proteinExistence type="predicted"/>
<evidence type="ECO:0000313" key="4">
    <source>
        <dbReference type="Proteomes" id="UP000237640"/>
    </source>
</evidence>
<gene>
    <name evidence="3" type="ORF">CLV81_1084</name>
</gene>
<evidence type="ECO:0000259" key="2">
    <source>
        <dbReference type="Pfam" id="PF15902"/>
    </source>
</evidence>
<dbReference type="Pfam" id="PF15902">
    <property type="entry name" value="Sortilin-Vps10"/>
    <property type="match status" value="2"/>
</dbReference>
<dbReference type="AlphaFoldDB" id="A0A2T0MHN2"/>
<dbReference type="EMBL" id="PVYX01000001">
    <property type="protein sequence ID" value="PRX57083.1"/>
    <property type="molecule type" value="Genomic_DNA"/>
</dbReference>
<dbReference type="PANTHER" id="PTHR43739:SF5">
    <property type="entry name" value="EXO-ALPHA-SIALIDASE"/>
    <property type="match status" value="1"/>
</dbReference>